<feature type="region of interest" description="Disordered" evidence="1">
    <location>
        <begin position="427"/>
        <end position="457"/>
    </location>
</feature>
<dbReference type="Proteomes" id="UP000245166">
    <property type="component" value="Unassembled WGS sequence"/>
</dbReference>
<evidence type="ECO:0000313" key="3">
    <source>
        <dbReference type="EMBL" id="PWD51117.1"/>
    </source>
</evidence>
<feature type="compositionally biased region" description="Pro residues" evidence="1">
    <location>
        <begin position="296"/>
        <end position="307"/>
    </location>
</feature>
<feature type="compositionally biased region" description="Low complexity" evidence="1">
    <location>
        <begin position="43"/>
        <end position="65"/>
    </location>
</feature>
<sequence length="790" mass="79645">MNTSRARGVRCRRGLPDSVTSAVAPFGLALALVLGPAALALPAGPSASATPSTSPSDDSSTTASPDADEPAVTLTLTDMTPAVAQLGDTMVLTGTITNTTDADFVDPTLQIRVQQAVPGTAVAMERWFDASTGPRGRTVPGLTGPYPVTVPAGGSAPFSFSIPVDGEIGFPIRYDNWGPRGLEVALSQGGTTVTARTMGVFHPGETGEGETGEAVPEVDLQVGVLLPLTPTAQEWTDALAQGRAVSDLAGERVRDLVEATGPAVSWALDPALLGAPLGLSGGATAGSDPTAAPTDPTTPPTDTPDPAPDTGEDPTDPADPDDPDAPADPADPTDPATLTGDLVAAAGDRDILALPFADADVPALAGTGETGRDLLTAARESANELFAAVGLQVSTTTAWPAAPGVSQDALRLATGAGYSAVVLDGVEDPDDAEGASTSTSASASPSARTDVTSGAASVPALVSDPRLSEAVSGEAPPGATTSSETLASRQYALALSAVLARDVTADRTVLVTADRTAVGAIGTPDGGKAAALGSRVTSLLEAPWVTPTGLDEAFASTPSAGQRTTLPVTGDVTSAAFARGADLVVDGLTETMEIGSALERPEVLDGVDDVLRTALSGAWRLDDSSPAAATDAAEAVLQPYRDAVTVSVPASLVDLFAEEGAVNLTLTNTLDQRVTVDVRITPDQPALRVDDVDPVTIDPGASTSVRVPMVAVANGLTRVDVDVLSPDGAALGPVKSFDLRVRAEWETVGTGIVAAGLGVLLVIGLIRTFRRGRRGSDGNVPAPTPTEETP</sequence>
<dbReference type="InterPro" id="IPR046112">
    <property type="entry name" value="DUF6049"/>
</dbReference>
<feature type="compositionally biased region" description="Low complexity" evidence="1">
    <location>
        <begin position="327"/>
        <end position="339"/>
    </location>
</feature>
<keyword evidence="2" id="KW-1133">Transmembrane helix</keyword>
<dbReference type="RefSeq" id="WP_109229498.1">
    <property type="nucleotide sequence ID" value="NZ_PYHR01000002.1"/>
</dbReference>
<organism evidence="3 4">
    <name type="scientific">Serinibacter arcticus</name>
    <dbReference type="NCBI Taxonomy" id="1655435"/>
    <lineage>
        <taxon>Bacteria</taxon>
        <taxon>Bacillati</taxon>
        <taxon>Actinomycetota</taxon>
        <taxon>Actinomycetes</taxon>
        <taxon>Micrococcales</taxon>
        <taxon>Beutenbergiaceae</taxon>
        <taxon>Serinibacter</taxon>
    </lineage>
</organism>
<feature type="transmembrane region" description="Helical" evidence="2">
    <location>
        <begin position="748"/>
        <end position="766"/>
    </location>
</feature>
<feature type="compositionally biased region" description="Low complexity" evidence="1">
    <location>
        <begin position="435"/>
        <end position="447"/>
    </location>
</feature>
<evidence type="ECO:0000313" key="4">
    <source>
        <dbReference type="Proteomes" id="UP000245166"/>
    </source>
</evidence>
<gene>
    <name evidence="3" type="ORF">C8046_11135</name>
</gene>
<evidence type="ECO:0000256" key="1">
    <source>
        <dbReference type="SAM" id="MobiDB-lite"/>
    </source>
</evidence>
<dbReference type="EMBL" id="PYHR01000002">
    <property type="protein sequence ID" value="PWD51117.1"/>
    <property type="molecule type" value="Genomic_DNA"/>
</dbReference>
<keyword evidence="2" id="KW-0812">Transmembrane</keyword>
<feature type="compositionally biased region" description="Low complexity" evidence="1">
    <location>
        <begin position="285"/>
        <end position="295"/>
    </location>
</feature>
<accession>A0A2U1ZVU6</accession>
<feature type="region of interest" description="Disordered" evidence="1">
    <location>
        <begin position="43"/>
        <end position="68"/>
    </location>
</feature>
<keyword evidence="4" id="KW-1185">Reference proteome</keyword>
<dbReference type="OrthoDB" id="3267347at2"/>
<dbReference type="AlphaFoldDB" id="A0A2U1ZVU6"/>
<dbReference type="Pfam" id="PF19516">
    <property type="entry name" value="DUF6049"/>
    <property type="match status" value="1"/>
</dbReference>
<name>A0A2U1ZVU6_9MICO</name>
<feature type="compositionally biased region" description="Acidic residues" evidence="1">
    <location>
        <begin position="310"/>
        <end position="325"/>
    </location>
</feature>
<proteinExistence type="predicted"/>
<evidence type="ECO:0000256" key="2">
    <source>
        <dbReference type="SAM" id="Phobius"/>
    </source>
</evidence>
<comment type="caution">
    <text evidence="3">The sequence shown here is derived from an EMBL/GenBank/DDBJ whole genome shotgun (WGS) entry which is preliminary data.</text>
</comment>
<feature type="region of interest" description="Disordered" evidence="1">
    <location>
        <begin position="279"/>
        <end position="339"/>
    </location>
</feature>
<keyword evidence="2" id="KW-0472">Membrane</keyword>
<protein>
    <submittedName>
        <fullName evidence="3">Uncharacterized protein</fullName>
    </submittedName>
</protein>
<reference evidence="3 4" key="1">
    <citation type="submission" date="2018-03" db="EMBL/GenBank/DDBJ databases">
        <title>Genome assembly of novel Miniimonas species PCH200.</title>
        <authorList>
            <person name="Thakur V."/>
            <person name="Kumar V."/>
            <person name="Singh D."/>
        </authorList>
    </citation>
    <scope>NUCLEOTIDE SEQUENCE [LARGE SCALE GENOMIC DNA]</scope>
    <source>
        <strain evidence="3 4">PCH200</strain>
    </source>
</reference>